<dbReference type="Gene3D" id="4.10.80.40">
    <property type="entry name" value="succinate dehydrogenase protein domain"/>
    <property type="match status" value="1"/>
</dbReference>
<comment type="pathway">
    <text evidence="3 15">Carbohydrate metabolism; tricarboxylic acid cycle; fumarate from succinate (bacterial route): step 1/1.</text>
</comment>
<dbReference type="EMBL" id="JACASI010000024">
    <property type="protein sequence ID" value="MCQ3829359.1"/>
    <property type="molecule type" value="Genomic_DNA"/>
</dbReference>
<dbReference type="Proteomes" id="UP001205566">
    <property type="component" value="Unassembled WGS sequence"/>
</dbReference>
<comment type="catalytic activity">
    <reaction evidence="13 15">
        <text>a quinone + succinate = fumarate + a quinol</text>
        <dbReference type="Rhea" id="RHEA:40523"/>
        <dbReference type="ChEBI" id="CHEBI:24646"/>
        <dbReference type="ChEBI" id="CHEBI:29806"/>
        <dbReference type="ChEBI" id="CHEBI:30031"/>
        <dbReference type="ChEBI" id="CHEBI:132124"/>
        <dbReference type="EC" id="1.3.5.1"/>
    </reaction>
</comment>
<sequence length="590" mass="64106">MSNMRTITFDGIVIGGGGAGMRAALQMAQSGFKTAVITKVFPTRSHTVSAQGGITCAIASDDPNDDWRWHMYDTVKGSDYIGDQDAIEYMCSVGPEAVFELEHMGLPFSRTKEGRIYQRPFGGQSKDYGRGGQAARTCAAADRTGHALLHTLYQNNVKHNTVFLNEWFAVDLVKNQDGAVVGVIAICIEDGEVVFIKSKATVFATGGAGRIFASTTNAHINTGDGVGMALRAGMPVQDIEMWQFHPTGIAGAGVLVTEGCRGEGGYLINKDGERFMERYAPNAKDLASRDVVARSMVLEILDGRGAGPNGDHVFLKLDHLGEELLHSRLPGICELAKTFAHTDPVKEPIPVVPTCHYMMGGIPTNVHGQALTQDASGNDQVIDGFYACGEVACVSVHGANRLGGNSLLDLVVFGRASGLFIEQALREGIENREASESDIEAAMARLNRLETTNDGESAASLRTELQGVMQNHFGVFRRGDYMAEGVKKLEDLRERIANVRLDDKSKAFNTARIEALELQNLLEVAEATAIAAEVRTESRGAHAREDFQERDDENWLCHSMFFPAEKRVGKRAVNFAPNTVDAFEPKARTY</sequence>
<keyword evidence="19" id="KW-1185">Reference proteome</keyword>
<evidence type="ECO:0000256" key="4">
    <source>
        <dbReference type="ARBA" id="ARBA00008040"/>
    </source>
</evidence>
<keyword evidence="15" id="KW-1003">Cell membrane</keyword>
<evidence type="ECO:0000256" key="8">
    <source>
        <dbReference type="ARBA" id="ARBA00022630"/>
    </source>
</evidence>
<keyword evidence="10 15" id="KW-0249">Electron transport</keyword>
<evidence type="ECO:0000256" key="1">
    <source>
        <dbReference type="ARBA" id="ARBA00001974"/>
    </source>
</evidence>
<evidence type="ECO:0000259" key="16">
    <source>
        <dbReference type="Pfam" id="PF00890"/>
    </source>
</evidence>
<dbReference type="Pfam" id="PF00890">
    <property type="entry name" value="FAD_binding_2"/>
    <property type="match status" value="1"/>
</dbReference>
<dbReference type="Gene3D" id="3.90.700.10">
    <property type="entry name" value="Succinate dehydrogenase/fumarate reductase flavoprotein, catalytic domain"/>
    <property type="match status" value="1"/>
</dbReference>
<reference evidence="18" key="1">
    <citation type="thesis" date="2020" institute="Technische Universitat Dresden" country="Dresden, Germany">
        <title>The Agarolytic System of Microbulbifer elongatus PORT2, Isolated from Batu Karas, Pangandaran West Java Indonesia.</title>
        <authorList>
            <person name="Anggraeni S.R."/>
        </authorList>
    </citation>
    <scope>NUCLEOTIDE SEQUENCE</scope>
    <source>
        <strain evidence="18">PORT2</strain>
    </source>
</reference>
<feature type="domain" description="FAD-dependent oxidoreductase 2 FAD-binding" evidence="16">
    <location>
        <begin position="10"/>
        <end position="407"/>
    </location>
</feature>
<dbReference type="NCBIfam" id="TIGR01812">
    <property type="entry name" value="sdhA_frdA_Gneg"/>
    <property type="match status" value="1"/>
</dbReference>
<dbReference type="InterPro" id="IPR014006">
    <property type="entry name" value="Succ_Dhase_FrdA_Gneg"/>
</dbReference>
<keyword evidence="8 15" id="KW-0285">Flavoprotein</keyword>
<evidence type="ECO:0000259" key="17">
    <source>
        <dbReference type="Pfam" id="PF02910"/>
    </source>
</evidence>
<evidence type="ECO:0000313" key="19">
    <source>
        <dbReference type="Proteomes" id="UP001205566"/>
    </source>
</evidence>
<evidence type="ECO:0000256" key="9">
    <source>
        <dbReference type="ARBA" id="ARBA00022827"/>
    </source>
</evidence>
<dbReference type="GO" id="GO:0008177">
    <property type="term" value="F:succinate dehydrogenase (quinone) activity"/>
    <property type="evidence" value="ECO:0007669"/>
    <property type="project" value="UniProtKB-EC"/>
</dbReference>
<dbReference type="InterPro" id="IPR003952">
    <property type="entry name" value="FRD_SDH_FAD_BS"/>
</dbReference>
<evidence type="ECO:0000256" key="2">
    <source>
        <dbReference type="ARBA" id="ARBA00004515"/>
    </source>
</evidence>
<keyword evidence="12 15" id="KW-0472">Membrane</keyword>
<dbReference type="PROSITE" id="PS00504">
    <property type="entry name" value="FRD_SDH_FAD_BINDING"/>
    <property type="match status" value="1"/>
</dbReference>
<accession>A0ABT1NZP4</accession>
<keyword evidence="15" id="KW-0816">Tricarboxylic acid cycle</keyword>
<dbReference type="PANTHER" id="PTHR11632">
    <property type="entry name" value="SUCCINATE DEHYDROGENASE 2 FLAVOPROTEIN SUBUNIT"/>
    <property type="match status" value="1"/>
</dbReference>
<dbReference type="Gene3D" id="3.50.50.60">
    <property type="entry name" value="FAD/NAD(P)-binding domain"/>
    <property type="match status" value="1"/>
</dbReference>
<dbReference type="InterPro" id="IPR036188">
    <property type="entry name" value="FAD/NAD-bd_sf"/>
</dbReference>
<dbReference type="InterPro" id="IPR015939">
    <property type="entry name" value="Fum_Rdtase/Succ_DH_flav-like_C"/>
</dbReference>
<dbReference type="InterPro" id="IPR030664">
    <property type="entry name" value="SdhA/FrdA/AprA"/>
</dbReference>
<evidence type="ECO:0000256" key="6">
    <source>
        <dbReference type="ARBA" id="ARBA00019965"/>
    </source>
</evidence>
<dbReference type="RefSeq" id="WP_231757956.1">
    <property type="nucleotide sequence ID" value="NZ_CP088953.1"/>
</dbReference>
<proteinExistence type="inferred from homology"/>
<evidence type="ECO:0000256" key="11">
    <source>
        <dbReference type="ARBA" id="ARBA00023002"/>
    </source>
</evidence>
<keyword evidence="9 15" id="KW-0274">FAD</keyword>
<name>A0ABT1NZP4_9GAMM</name>
<evidence type="ECO:0000256" key="15">
    <source>
        <dbReference type="RuleBase" id="RU362051"/>
    </source>
</evidence>
<dbReference type="Gene3D" id="1.20.58.100">
    <property type="entry name" value="Fumarate reductase/succinate dehydrogenase flavoprotein-like, C-terminal domain"/>
    <property type="match status" value="1"/>
</dbReference>
<comment type="caution">
    <text evidence="18">The sequence shown here is derived from an EMBL/GenBank/DDBJ whole genome shotgun (WGS) entry which is preliminary data.</text>
</comment>
<protein>
    <recommendedName>
        <fullName evidence="6 14">Succinate dehydrogenase flavoprotein subunit</fullName>
        <ecNumber evidence="5 15">1.3.5.1</ecNumber>
    </recommendedName>
</protein>
<comment type="cofactor">
    <cofactor evidence="1 15">
        <name>FAD</name>
        <dbReference type="ChEBI" id="CHEBI:57692"/>
    </cofactor>
</comment>
<evidence type="ECO:0000256" key="12">
    <source>
        <dbReference type="ARBA" id="ARBA00023136"/>
    </source>
</evidence>
<keyword evidence="7 15" id="KW-0813">Transport</keyword>
<evidence type="ECO:0000313" key="18">
    <source>
        <dbReference type="EMBL" id="MCQ3829359.1"/>
    </source>
</evidence>
<comment type="similarity">
    <text evidence="4 15">Belongs to the FAD-dependent oxidoreductase 2 family. FRD/SDH subfamily.</text>
</comment>
<dbReference type="InterPro" id="IPR037099">
    <property type="entry name" value="Fum_R/Succ_DH_flav-like_C_sf"/>
</dbReference>
<dbReference type="NCBIfam" id="TIGR01816">
    <property type="entry name" value="sdhA_forward"/>
    <property type="match status" value="1"/>
</dbReference>
<dbReference type="InterPro" id="IPR003953">
    <property type="entry name" value="FAD-dep_OxRdtase_2_FAD-bd"/>
</dbReference>
<dbReference type="SUPFAM" id="SSF51905">
    <property type="entry name" value="FAD/NAD(P)-binding domain"/>
    <property type="match status" value="1"/>
</dbReference>
<dbReference type="EC" id="1.3.5.1" evidence="5 15"/>
<dbReference type="PIRSF" id="PIRSF000171">
    <property type="entry name" value="SDHA_APRA_LASPO"/>
    <property type="match status" value="1"/>
</dbReference>
<evidence type="ECO:0000256" key="7">
    <source>
        <dbReference type="ARBA" id="ARBA00022448"/>
    </source>
</evidence>
<evidence type="ECO:0000256" key="10">
    <source>
        <dbReference type="ARBA" id="ARBA00022982"/>
    </source>
</evidence>
<evidence type="ECO:0000256" key="5">
    <source>
        <dbReference type="ARBA" id="ARBA00012792"/>
    </source>
</evidence>
<evidence type="ECO:0000256" key="13">
    <source>
        <dbReference type="ARBA" id="ARBA00049220"/>
    </source>
</evidence>
<dbReference type="Pfam" id="PF02910">
    <property type="entry name" value="Succ_DH_flav_C"/>
    <property type="match status" value="1"/>
</dbReference>
<keyword evidence="11 15" id="KW-0560">Oxidoreductase</keyword>
<dbReference type="PANTHER" id="PTHR11632:SF51">
    <property type="entry name" value="SUCCINATE DEHYDROGENASE [UBIQUINONE] FLAVOPROTEIN SUBUNIT, MITOCHONDRIAL"/>
    <property type="match status" value="1"/>
</dbReference>
<feature type="domain" description="Fumarate reductase/succinate dehydrogenase flavoprotein-like C-terminal" evidence="17">
    <location>
        <begin position="462"/>
        <end position="590"/>
    </location>
</feature>
<comment type="subcellular location">
    <subcellularLocation>
        <location evidence="2 15">Cell inner membrane</location>
        <topology evidence="2 15">Peripheral membrane protein</topology>
        <orientation evidence="2 15">Cytoplasmic side</orientation>
    </subcellularLocation>
</comment>
<keyword evidence="15" id="KW-0997">Cell inner membrane</keyword>
<evidence type="ECO:0000256" key="3">
    <source>
        <dbReference type="ARBA" id="ARBA00004894"/>
    </source>
</evidence>
<dbReference type="SUPFAM" id="SSF56425">
    <property type="entry name" value="Succinate dehydrogenase/fumarate reductase flavoprotein, catalytic domain"/>
    <property type="match status" value="1"/>
</dbReference>
<dbReference type="InterPro" id="IPR011281">
    <property type="entry name" value="Succ_DH_flav_su_fwd"/>
</dbReference>
<gene>
    <name evidence="18" type="ORF">HXX02_07865</name>
</gene>
<dbReference type="SUPFAM" id="SSF46977">
    <property type="entry name" value="Succinate dehydrogenase/fumarate reductase flavoprotein C-terminal domain"/>
    <property type="match status" value="1"/>
</dbReference>
<evidence type="ECO:0000256" key="14">
    <source>
        <dbReference type="NCBIfam" id="TIGR01816"/>
    </source>
</evidence>
<dbReference type="InterPro" id="IPR027477">
    <property type="entry name" value="Succ_DH/fumarate_Rdtase_cat_sf"/>
</dbReference>
<organism evidence="18 19">
    <name type="scientific">Microbulbifer elongatus</name>
    <dbReference type="NCBI Taxonomy" id="86173"/>
    <lineage>
        <taxon>Bacteria</taxon>
        <taxon>Pseudomonadati</taxon>
        <taxon>Pseudomonadota</taxon>
        <taxon>Gammaproteobacteria</taxon>
        <taxon>Cellvibrionales</taxon>
        <taxon>Microbulbiferaceae</taxon>
        <taxon>Microbulbifer</taxon>
    </lineage>
</organism>